<keyword evidence="2" id="KW-0808">Transferase</keyword>
<keyword evidence="1" id="KW-0723">Serine/threonine-protein kinase</keyword>
<evidence type="ECO:0000256" key="6">
    <source>
        <dbReference type="ARBA" id="ARBA00061588"/>
    </source>
</evidence>
<dbReference type="InterPro" id="IPR047916">
    <property type="entry name" value="TTBK_Asator-like_STKc"/>
</dbReference>
<feature type="compositionally biased region" description="Low complexity" evidence="7">
    <location>
        <begin position="1219"/>
        <end position="1236"/>
    </location>
</feature>
<keyword evidence="10" id="KW-1185">Reference proteome</keyword>
<evidence type="ECO:0000256" key="1">
    <source>
        <dbReference type="ARBA" id="ARBA00022527"/>
    </source>
</evidence>
<dbReference type="PANTHER" id="PTHR11909">
    <property type="entry name" value="CASEIN KINASE-RELATED"/>
    <property type="match status" value="1"/>
</dbReference>
<protein>
    <submittedName>
        <fullName evidence="9">Tau-tubulin kinaseAsator</fullName>
    </submittedName>
</protein>
<dbReference type="SUPFAM" id="SSF56112">
    <property type="entry name" value="Protein kinase-like (PK-like)"/>
    <property type="match status" value="1"/>
</dbReference>
<evidence type="ECO:0000256" key="4">
    <source>
        <dbReference type="ARBA" id="ARBA00022777"/>
    </source>
</evidence>
<proteinExistence type="inferred from homology"/>
<feature type="compositionally biased region" description="Polar residues" evidence="7">
    <location>
        <begin position="964"/>
        <end position="989"/>
    </location>
</feature>
<feature type="domain" description="Protein kinase" evidence="8">
    <location>
        <begin position="290"/>
        <end position="558"/>
    </location>
</feature>
<gene>
    <name evidence="9" type="ORF">EWB00_009158</name>
</gene>
<dbReference type="GO" id="GO:0005524">
    <property type="term" value="F:ATP binding"/>
    <property type="evidence" value="ECO:0007669"/>
    <property type="project" value="UniProtKB-KW"/>
</dbReference>
<dbReference type="CDD" id="cd14017">
    <property type="entry name" value="STKc_TTBK"/>
    <property type="match status" value="1"/>
</dbReference>
<comment type="similarity">
    <text evidence="6">Belongs to the protein kinase superfamily. CK1 Ser/Thr protein kinase family.</text>
</comment>
<dbReference type="SMART" id="SM00220">
    <property type="entry name" value="S_TKc"/>
    <property type="match status" value="1"/>
</dbReference>
<dbReference type="FunFam" id="3.30.200.20:FF:000358">
    <property type="entry name" value="Tau tubulin kinase 2b"/>
    <property type="match status" value="1"/>
</dbReference>
<reference evidence="9 10" key="1">
    <citation type="submission" date="2019-03" db="EMBL/GenBank/DDBJ databases">
        <title>An improved genome assembly of the fluke Schistosoma japonicum.</title>
        <authorList>
            <person name="Hu W."/>
            <person name="Luo F."/>
            <person name="Yin M."/>
            <person name="Mo X."/>
            <person name="Sun C."/>
            <person name="Wu Q."/>
            <person name="Zhu B."/>
            <person name="Xiang M."/>
            <person name="Wang J."/>
            <person name="Wang Y."/>
            <person name="Zhang T."/>
            <person name="Xu B."/>
            <person name="Zheng H."/>
            <person name="Feng Z."/>
        </authorList>
    </citation>
    <scope>NUCLEOTIDE SEQUENCE [LARGE SCALE GENOMIC DNA]</scope>
    <source>
        <strain evidence="9">HuSjv2</strain>
        <tissue evidence="9">Worms</tissue>
    </source>
</reference>
<dbReference type="STRING" id="6182.A0A4Z2CMS4"/>
<dbReference type="PROSITE" id="PS50011">
    <property type="entry name" value="PROTEIN_KINASE_DOM"/>
    <property type="match status" value="1"/>
</dbReference>
<evidence type="ECO:0000313" key="9">
    <source>
        <dbReference type="EMBL" id="TNN05559.1"/>
    </source>
</evidence>
<feature type="region of interest" description="Disordered" evidence="7">
    <location>
        <begin position="955"/>
        <end position="989"/>
    </location>
</feature>
<keyword evidence="5" id="KW-0067">ATP-binding</keyword>
<keyword evidence="4 9" id="KW-0418">Kinase</keyword>
<evidence type="ECO:0000259" key="8">
    <source>
        <dbReference type="PROSITE" id="PS50011"/>
    </source>
</evidence>
<dbReference type="InterPro" id="IPR000719">
    <property type="entry name" value="Prot_kinase_dom"/>
</dbReference>
<evidence type="ECO:0000256" key="7">
    <source>
        <dbReference type="SAM" id="MobiDB-lite"/>
    </source>
</evidence>
<comment type="caution">
    <text evidence="9">The sequence shown here is derived from an EMBL/GenBank/DDBJ whole genome shotgun (WGS) entry which is preliminary data.</text>
</comment>
<dbReference type="Gene3D" id="1.10.510.10">
    <property type="entry name" value="Transferase(Phosphotransferase) domain 1"/>
    <property type="match status" value="1"/>
</dbReference>
<name>A0A4Z2CMS4_SCHJA</name>
<dbReference type="EMBL" id="SKCS01000518">
    <property type="protein sequence ID" value="TNN05559.1"/>
    <property type="molecule type" value="Genomic_DNA"/>
</dbReference>
<evidence type="ECO:0000256" key="3">
    <source>
        <dbReference type="ARBA" id="ARBA00022741"/>
    </source>
</evidence>
<evidence type="ECO:0000256" key="2">
    <source>
        <dbReference type="ARBA" id="ARBA00022679"/>
    </source>
</evidence>
<dbReference type="Gene3D" id="3.30.200.20">
    <property type="entry name" value="Phosphorylase Kinase, domain 1"/>
    <property type="match status" value="1"/>
</dbReference>
<dbReference type="GO" id="GO:0015630">
    <property type="term" value="C:microtubule cytoskeleton"/>
    <property type="evidence" value="ECO:0007669"/>
    <property type="project" value="UniProtKB-ARBA"/>
</dbReference>
<dbReference type="Pfam" id="PF00069">
    <property type="entry name" value="Pkinase"/>
    <property type="match status" value="1"/>
</dbReference>
<evidence type="ECO:0000313" key="10">
    <source>
        <dbReference type="Proteomes" id="UP000311919"/>
    </source>
</evidence>
<sequence length="1534" mass="172928">MESEFLTLLQNGSKDKLVNNNNNNQFHTALMTNKRSLSKINLSSHKPVVLNDKPDRNNQVDQCSQSVKDLLTPGDLVKDRWRVICKLGGGGFGEIYEAVDTKLKRGQHSSSSSSTSSYVNESQSTFKRYYTEYSLCLNCATNSTLNVAVNSPSSGQNNSSAMKFKQDVGSDSGIGGIQAFSSDTQIQHGTRINSAGTTTSASLSSRRQILTCNENKNNQEEGLIHLKSSSTNNNYVHLQKINSQDFSASNASTPRDPSQTGNLDKKNICINCKCELPQETGGKFTFNSKHESNGISSDSGISSINEAYDYRVAIKAESNRQARQVLRMEVAVLRRLQGKSNICRLFGCGKNAKFNYMVMTLQGKNLSEIRRTLPGAIFTLGTAFRLIKQCITALQTLHDAGFLHRDVKPSNFAIQRGKTKDSLHRIQVTLLDFGLARPYTINGPGTEVRNARQVVGFRGTVRYASINAHAHQDLARRDDLWSLFYMFIEFICGQLPWRRIRDKELVGQMKMALNHKELAIKSGLPEDIVTPWITHLEQLEYKSMPNYEMLIACLNDWLVLHKIQESDCYDWESSKLGSLSTDMKNQKPGTINLYKVDHKPVISEQFSQKDFRTHESKNNPMNVENIDEKQYVETEENNVKEDDEDEEEHVNKMNETLKPNTLLQVVHDNQMNRLKQPVSYLNNRHSTSQCNLMMNNHSINAESTKKMFTSKLLKQKNLLKNYGSLGADLSSHDGDMENAIIIEGEYSQNRHSKLLTIHNSADCILVDDEPEYDAKETVEMNLSANVNNAKQSLTLHKNMPNDFIATMNLSDNIQEKLTVNKNIDDLIPTPNSQLPASNDNANFVDIRMENSVKKCAKMMYTKPMRNDSIGKDVVTCKSTVEIMKASDILKSNAITKELNKNIEENKPFEDGQSVYMSTLGGITSPSLPQSEDCTTNPRAKIHAIIKNLLARRLSEDNDTPRLGESTSQKPTNRTKSVAPSPVSKQGNKSSEIVTKNLDLLIDDDTDKFADRSNKRFAVDQTSPYYIHFSLGHVSSNNNEQYHRFMTVPRKDHISLSTLRLSRTGQSVTLDRSSPALETNFISGSKCSIHSSSDQILNDKIENGCHSHSINCQSEKNHPVPRRKRTLYLNNYHSEQSIQPSQNIYMKSLSIPHTNHENLVALKKSPHQNNLLFESTAENYRQKLIDNKQKHSQQKSISSTKLIGPTIRPILETTKSMPQNSKHTTNNMNNNSSIVNSKETESREKIKSLNLLSTPLIKNQKDANSDTVQLNATYGKSDCQQTSLKSHITDSVINQSSNNQCLSKTCSEVPYEPEISKSPIQHDNKSKRLIGRDSVHNTNRSVSLQVPFNYKQSTLKGSNFRMTDKLMNREIDDTKGKQNNQSATCGYLSLKPSSVSSTNLSEELFIKQNNVCSKSIHCRQSTDISRRRRLNSVNILPSELRHNQQQSQQFTISTSNNNIVNNSSHVLKINLRTLRSHSADRVLKPRSTCTDTIFQSYYLFQPVRSNNLISRSTSKQTLDSQNICKIHTITPKRRN</sequence>
<dbReference type="OrthoDB" id="5979581at2759"/>
<organism evidence="9 10">
    <name type="scientific">Schistosoma japonicum</name>
    <name type="common">Blood fluke</name>
    <dbReference type="NCBI Taxonomy" id="6182"/>
    <lineage>
        <taxon>Eukaryota</taxon>
        <taxon>Metazoa</taxon>
        <taxon>Spiralia</taxon>
        <taxon>Lophotrochozoa</taxon>
        <taxon>Platyhelminthes</taxon>
        <taxon>Trematoda</taxon>
        <taxon>Digenea</taxon>
        <taxon>Strigeidida</taxon>
        <taxon>Schistosomatoidea</taxon>
        <taxon>Schistosomatidae</taxon>
        <taxon>Schistosoma</taxon>
    </lineage>
</organism>
<feature type="region of interest" description="Disordered" evidence="7">
    <location>
        <begin position="1216"/>
        <end position="1240"/>
    </location>
</feature>
<keyword evidence="3" id="KW-0547">Nucleotide-binding</keyword>
<accession>A0A4Z2CMS4</accession>
<dbReference type="Proteomes" id="UP000311919">
    <property type="component" value="Unassembled WGS sequence"/>
</dbReference>
<dbReference type="GO" id="GO:0004674">
    <property type="term" value="F:protein serine/threonine kinase activity"/>
    <property type="evidence" value="ECO:0007669"/>
    <property type="project" value="UniProtKB-KW"/>
</dbReference>
<dbReference type="InterPro" id="IPR050235">
    <property type="entry name" value="CK1_Ser-Thr_kinase"/>
</dbReference>
<dbReference type="InterPro" id="IPR011009">
    <property type="entry name" value="Kinase-like_dom_sf"/>
</dbReference>
<evidence type="ECO:0000256" key="5">
    <source>
        <dbReference type="ARBA" id="ARBA00022840"/>
    </source>
</evidence>